<name>A0A9D2JDV2_9ACTN</name>
<comment type="caution">
    <text evidence="1">The sequence shown here is derived from an EMBL/GenBank/DDBJ whole genome shotgun (WGS) entry which is preliminary data.</text>
</comment>
<dbReference type="Proteomes" id="UP000824062">
    <property type="component" value="Unassembled WGS sequence"/>
</dbReference>
<sequence length="84" mass="9414">MREVDVRAALDAVPDVSVWDGLDPMERERRAWTLDQIRRRVLEGGPRRATASPERGRLFMPFAALEGYGEMIAGAEENAADERG</sequence>
<reference evidence="1" key="1">
    <citation type="journal article" date="2021" name="PeerJ">
        <title>Extensive microbial diversity within the chicken gut microbiome revealed by metagenomics and culture.</title>
        <authorList>
            <person name="Gilroy R."/>
            <person name="Ravi A."/>
            <person name="Getino M."/>
            <person name="Pursley I."/>
            <person name="Horton D.L."/>
            <person name="Alikhan N.F."/>
            <person name="Baker D."/>
            <person name="Gharbi K."/>
            <person name="Hall N."/>
            <person name="Watson M."/>
            <person name="Adriaenssens E.M."/>
            <person name="Foster-Nyarko E."/>
            <person name="Jarju S."/>
            <person name="Secka A."/>
            <person name="Antonio M."/>
            <person name="Oren A."/>
            <person name="Chaudhuri R.R."/>
            <person name="La Ragione R."/>
            <person name="Hildebrand F."/>
            <person name="Pallen M.J."/>
        </authorList>
    </citation>
    <scope>NUCLEOTIDE SEQUENCE</scope>
    <source>
        <strain evidence="1">ChiHjej12B11-14209</strain>
    </source>
</reference>
<accession>A0A9D2JDV2</accession>
<organism evidence="1 2">
    <name type="scientific">Candidatus Olsenella pullistercoris</name>
    <dbReference type="NCBI Taxonomy" id="2838712"/>
    <lineage>
        <taxon>Bacteria</taxon>
        <taxon>Bacillati</taxon>
        <taxon>Actinomycetota</taxon>
        <taxon>Coriobacteriia</taxon>
        <taxon>Coriobacteriales</taxon>
        <taxon>Atopobiaceae</taxon>
        <taxon>Olsenella</taxon>
    </lineage>
</organism>
<dbReference type="AlphaFoldDB" id="A0A9D2JDV2"/>
<evidence type="ECO:0000313" key="2">
    <source>
        <dbReference type="Proteomes" id="UP000824062"/>
    </source>
</evidence>
<dbReference type="EMBL" id="DXBM01000018">
    <property type="protein sequence ID" value="HIZ45682.1"/>
    <property type="molecule type" value="Genomic_DNA"/>
</dbReference>
<protein>
    <submittedName>
        <fullName evidence="1">Uncharacterized protein</fullName>
    </submittedName>
</protein>
<proteinExistence type="predicted"/>
<reference evidence="1" key="2">
    <citation type="submission" date="2021-04" db="EMBL/GenBank/DDBJ databases">
        <authorList>
            <person name="Gilroy R."/>
        </authorList>
    </citation>
    <scope>NUCLEOTIDE SEQUENCE</scope>
    <source>
        <strain evidence="1">ChiHjej12B11-14209</strain>
    </source>
</reference>
<gene>
    <name evidence="1" type="ORF">IAA19_01490</name>
</gene>
<evidence type="ECO:0000313" key="1">
    <source>
        <dbReference type="EMBL" id="HIZ45682.1"/>
    </source>
</evidence>